<dbReference type="EMBL" id="LT576035">
    <property type="protein sequence ID" value="SBN38848.1"/>
    <property type="molecule type" value="Genomic_DNA"/>
</dbReference>
<dbReference type="Proteomes" id="UP000250080">
    <property type="component" value="Chromosome I"/>
</dbReference>
<evidence type="ECO:0000256" key="1">
    <source>
        <dbReference type="SAM" id="MobiDB-lite"/>
    </source>
</evidence>
<feature type="compositionally biased region" description="Low complexity" evidence="1">
    <location>
        <begin position="364"/>
        <end position="375"/>
    </location>
</feature>
<reference evidence="3 4" key="2">
    <citation type="submission" date="2016-09" db="EMBL/GenBank/DDBJ databases">
        <authorList>
            <person name="Laine KS P."/>
        </authorList>
    </citation>
    <scope>NUCLEOTIDE SEQUENCE [LARGE SCALE GENOMIC DNA]</scope>
    <source>
        <strain evidence="3">PFRJS-23</strain>
    </source>
</reference>
<name>A0A2C7ZJ22_9ACTN</name>
<organism evidence="2">
    <name type="scientific">Propionibacterium freudenreichii</name>
    <dbReference type="NCBI Taxonomy" id="1744"/>
    <lineage>
        <taxon>Bacteria</taxon>
        <taxon>Bacillati</taxon>
        <taxon>Actinomycetota</taxon>
        <taxon>Actinomycetes</taxon>
        <taxon>Propionibacteriales</taxon>
        <taxon>Propionibacteriaceae</taxon>
        <taxon>Propionibacterium</taxon>
    </lineage>
</organism>
<protein>
    <submittedName>
        <fullName evidence="2">Uncharacterized protein</fullName>
    </submittedName>
</protein>
<evidence type="ECO:0000313" key="4">
    <source>
        <dbReference type="Proteomes" id="UP000250080"/>
    </source>
</evidence>
<feature type="region of interest" description="Disordered" evidence="1">
    <location>
        <begin position="349"/>
        <end position="375"/>
    </location>
</feature>
<reference evidence="2" key="1">
    <citation type="submission" date="2016-05" db="EMBL/GenBank/DDBJ databases">
        <authorList>
            <person name="Lavstsen T."/>
            <person name="Jespersen J.S."/>
        </authorList>
    </citation>
    <scope>NUCLEOTIDE SEQUENCE</scope>
    <source>
        <strain evidence="2">PFRJS10</strain>
    </source>
</reference>
<accession>A0A2C7ZJ22</accession>
<evidence type="ECO:0000313" key="3">
    <source>
        <dbReference type="EMBL" id="SCQ78899.1"/>
    </source>
</evidence>
<sequence>MLSRTGIVSSRHPSVWSVPATWLIGPPPAAIVHAMTPAPDRRTAPPPRQDSAPTLRLVTAPVAPPPPAGLRLVGCRVEELAGDHYVLVGDADAAVELRGPGAVVLAGAVSTLAGTGDMSAARAGLSADDDRAFRALLDELRAHGLATVDPCGPGRGIRVGLVGEGPLAKALTPVVAALGDLTLFGECLPPVASRQPLSTRRKRAKEPRPLHWTQSGEQGLDLVIIATTRREPDPALGWLLARAATPHLSVTAHRGQTIVSGISVPGVTACMLCAGSAGGSRPLKAWRAAAPAEPDDSDLAWAASQVRRAVDTFRTTRTIWPTLHSDGAVEQPHMPDPECPACGAMAAAHRRRRRDGTPVMAPGSSSCRSTRTAAA</sequence>
<dbReference type="AlphaFoldDB" id="A0A2C7ZJ22"/>
<proteinExistence type="predicted"/>
<dbReference type="EMBL" id="LT618793">
    <property type="protein sequence ID" value="SCQ78899.1"/>
    <property type="molecule type" value="Genomic_DNA"/>
</dbReference>
<gene>
    <name evidence="2" type="ORF">PFR_JS10_1205</name>
    <name evidence="3" type="ORF">PFR_JS23_1240</name>
</gene>
<evidence type="ECO:0000313" key="2">
    <source>
        <dbReference type="EMBL" id="SBN38848.1"/>
    </source>
</evidence>